<reference evidence="3" key="1">
    <citation type="submission" date="2017-09" db="EMBL/GenBank/DDBJ databases">
        <title>Depth-based differentiation of microbial function through sediment-hosted aquifers and enrichment of novel symbionts in the deep terrestrial subsurface.</title>
        <authorList>
            <person name="Probst A.J."/>
            <person name="Ladd B."/>
            <person name="Jarett J.K."/>
            <person name="Geller-Mcgrath D.E."/>
            <person name="Sieber C.M.K."/>
            <person name="Emerson J.B."/>
            <person name="Anantharaman K."/>
            <person name="Thomas B.C."/>
            <person name="Malmstrom R."/>
            <person name="Stieglmeier M."/>
            <person name="Klingl A."/>
            <person name="Woyke T."/>
            <person name="Ryan C.M."/>
            <person name="Banfield J.F."/>
        </authorList>
    </citation>
    <scope>NUCLEOTIDE SEQUENCE [LARGE SCALE GENOMIC DNA]</scope>
</reference>
<organism evidence="2 3">
    <name type="scientific">Candidatus Uhrbacteria bacterium CG_4_9_14_3_um_filter_41_35</name>
    <dbReference type="NCBI Taxonomy" id="1975034"/>
    <lineage>
        <taxon>Bacteria</taxon>
        <taxon>Candidatus Uhriibacteriota</taxon>
    </lineage>
</organism>
<dbReference type="InterPro" id="IPR005180">
    <property type="entry name" value="DUF302"/>
</dbReference>
<sequence>MKNFIKSITLQSNNFDQVVSKASEIIESTAFKILHIHDVKATFASKGIEHENYKIIEFCRAPIAKQVLDIEPLIGLFLPCKMIIFERNDEITVAVFLPNAISDFFNDVELGTLPEGVNEDILKIIDALNNK</sequence>
<dbReference type="Proteomes" id="UP000231263">
    <property type="component" value="Unassembled WGS sequence"/>
</dbReference>
<dbReference type="PIRSF" id="PIRSF021774">
    <property type="entry name" value="UCP021774"/>
    <property type="match status" value="1"/>
</dbReference>
<dbReference type="SUPFAM" id="SSF103247">
    <property type="entry name" value="TT1751-like"/>
    <property type="match status" value="1"/>
</dbReference>
<evidence type="ECO:0000313" key="3">
    <source>
        <dbReference type="Proteomes" id="UP000231263"/>
    </source>
</evidence>
<dbReference type="InterPro" id="IPR035923">
    <property type="entry name" value="TT1751-like_sf"/>
</dbReference>
<comment type="caution">
    <text evidence="2">The sequence shown here is derived from an EMBL/GenBank/DDBJ whole genome shotgun (WGS) entry which is preliminary data.</text>
</comment>
<dbReference type="PANTHER" id="PTHR38342:SF1">
    <property type="entry name" value="SLR5037 PROTEIN"/>
    <property type="match status" value="1"/>
</dbReference>
<dbReference type="Pfam" id="PF03625">
    <property type="entry name" value="DUF302"/>
    <property type="match status" value="1"/>
</dbReference>
<dbReference type="EMBL" id="PFWT01000002">
    <property type="protein sequence ID" value="PJA47090.1"/>
    <property type="molecule type" value="Genomic_DNA"/>
</dbReference>
<proteinExistence type="predicted"/>
<gene>
    <name evidence="2" type="ORF">CO173_00300</name>
</gene>
<feature type="domain" description="DUF302" evidence="1">
    <location>
        <begin position="37"/>
        <end position="96"/>
    </location>
</feature>
<accession>A0A2M7XGS8</accession>
<name>A0A2M7XGS8_9BACT</name>
<dbReference type="CDD" id="cd14797">
    <property type="entry name" value="DUF302"/>
    <property type="match status" value="1"/>
</dbReference>
<evidence type="ECO:0000259" key="1">
    <source>
        <dbReference type="Pfam" id="PF03625"/>
    </source>
</evidence>
<protein>
    <recommendedName>
        <fullName evidence="1">DUF302 domain-containing protein</fullName>
    </recommendedName>
</protein>
<dbReference type="InterPro" id="IPR016796">
    <property type="entry name" value="UCP021774"/>
</dbReference>
<evidence type="ECO:0000313" key="2">
    <source>
        <dbReference type="EMBL" id="PJA47090.1"/>
    </source>
</evidence>
<dbReference type="PANTHER" id="PTHR38342">
    <property type="entry name" value="SLR5037 PROTEIN"/>
    <property type="match status" value="1"/>
</dbReference>
<dbReference type="Gene3D" id="3.30.310.70">
    <property type="entry name" value="TT1751-like domain"/>
    <property type="match status" value="1"/>
</dbReference>
<dbReference type="AlphaFoldDB" id="A0A2M7XGS8"/>